<comment type="caution">
    <text evidence="1">The sequence shown here is derived from an EMBL/GenBank/DDBJ whole genome shotgun (WGS) entry which is preliminary data.</text>
</comment>
<organism evidence="1 2">
    <name type="scientific">Dentiscutata heterogama</name>
    <dbReference type="NCBI Taxonomy" id="1316150"/>
    <lineage>
        <taxon>Eukaryota</taxon>
        <taxon>Fungi</taxon>
        <taxon>Fungi incertae sedis</taxon>
        <taxon>Mucoromycota</taxon>
        <taxon>Glomeromycotina</taxon>
        <taxon>Glomeromycetes</taxon>
        <taxon>Diversisporales</taxon>
        <taxon>Gigasporaceae</taxon>
        <taxon>Dentiscutata</taxon>
    </lineage>
</organism>
<gene>
    <name evidence="1" type="ORF">DHETER_LOCUS14994</name>
</gene>
<accession>A0ACA9QM65</accession>
<keyword evidence="2" id="KW-1185">Reference proteome</keyword>
<dbReference type="Proteomes" id="UP000789702">
    <property type="component" value="Unassembled WGS sequence"/>
</dbReference>
<dbReference type="EMBL" id="CAJVPU010049046">
    <property type="protein sequence ID" value="CAG8756665.1"/>
    <property type="molecule type" value="Genomic_DNA"/>
</dbReference>
<proteinExistence type="predicted"/>
<protein>
    <submittedName>
        <fullName evidence="1">6736_t:CDS:1</fullName>
    </submittedName>
</protein>
<evidence type="ECO:0000313" key="1">
    <source>
        <dbReference type="EMBL" id="CAG8756665.1"/>
    </source>
</evidence>
<evidence type="ECO:0000313" key="2">
    <source>
        <dbReference type="Proteomes" id="UP000789702"/>
    </source>
</evidence>
<name>A0ACA9QM65_9GLOM</name>
<feature type="non-terminal residue" evidence="1">
    <location>
        <position position="101"/>
    </location>
</feature>
<sequence>MTTEQIEADSEFGDEFRRIQSKHYSEHEGLERIHDGDREKLKQEYDNELKQLKDKQYLELRNFSSDSLRHRQNRKHSKKHVKILVHTPEEMRANSEFKSIQ</sequence>
<reference evidence="1" key="1">
    <citation type="submission" date="2021-06" db="EMBL/GenBank/DDBJ databases">
        <authorList>
            <person name="Kallberg Y."/>
            <person name="Tangrot J."/>
            <person name="Rosling A."/>
        </authorList>
    </citation>
    <scope>NUCLEOTIDE SEQUENCE</scope>
    <source>
        <strain evidence="1">IL203A</strain>
    </source>
</reference>